<evidence type="ECO:0000313" key="10">
    <source>
        <dbReference type="Proteomes" id="UP000006911"/>
    </source>
</evidence>
<dbReference type="Gene3D" id="3.30.40.10">
    <property type="entry name" value="Zinc/RING finger domain, C3HC4 (zinc finger)"/>
    <property type="match status" value="1"/>
</dbReference>
<dbReference type="Pfam" id="PF00628">
    <property type="entry name" value="PHD"/>
    <property type="match status" value="1"/>
</dbReference>
<dbReference type="RefSeq" id="XP_002840574.1">
    <property type="nucleotide sequence ID" value="XM_002840528.1"/>
</dbReference>
<keyword evidence="2" id="KW-0479">Metal-binding</keyword>
<keyword evidence="10" id="KW-1185">Reference proteome</keyword>
<feature type="domain" description="PHD-type" evidence="8">
    <location>
        <begin position="209"/>
        <end position="265"/>
    </location>
</feature>
<evidence type="ECO:0000256" key="4">
    <source>
        <dbReference type="ARBA" id="ARBA00022833"/>
    </source>
</evidence>
<dbReference type="AlphaFoldDB" id="D5GJS2"/>
<comment type="subcellular location">
    <subcellularLocation>
        <location evidence="1">Nucleus</location>
    </subcellularLocation>
</comment>
<dbReference type="InParanoid" id="D5GJS2"/>
<feature type="region of interest" description="Disordered" evidence="7">
    <location>
        <begin position="113"/>
        <end position="202"/>
    </location>
</feature>
<accession>D5GJS2</accession>
<keyword evidence="5" id="KW-0539">Nucleus</keyword>
<feature type="region of interest" description="Disordered" evidence="7">
    <location>
        <begin position="508"/>
        <end position="534"/>
    </location>
</feature>
<dbReference type="InterPro" id="IPR019787">
    <property type="entry name" value="Znf_PHD-finger"/>
</dbReference>
<dbReference type="GO" id="GO:0008270">
    <property type="term" value="F:zinc ion binding"/>
    <property type="evidence" value="ECO:0007669"/>
    <property type="project" value="UniProtKB-KW"/>
</dbReference>
<dbReference type="SMART" id="SM00249">
    <property type="entry name" value="PHD"/>
    <property type="match status" value="1"/>
</dbReference>
<evidence type="ECO:0000256" key="6">
    <source>
        <dbReference type="PROSITE-ProRule" id="PRU00146"/>
    </source>
</evidence>
<dbReference type="PROSITE" id="PS01359">
    <property type="entry name" value="ZF_PHD_1"/>
    <property type="match status" value="1"/>
</dbReference>
<keyword evidence="4" id="KW-0862">Zinc</keyword>
<evidence type="ECO:0000313" key="9">
    <source>
        <dbReference type="EMBL" id="CAZ84765.1"/>
    </source>
</evidence>
<dbReference type="InterPro" id="IPR001965">
    <property type="entry name" value="Znf_PHD"/>
</dbReference>
<dbReference type="CDD" id="cd15502">
    <property type="entry name" value="PHD_Phf1p_Phf2p_like"/>
    <property type="match status" value="1"/>
</dbReference>
<protein>
    <submittedName>
        <fullName evidence="9">(Perigord truffle) hypothetical protein</fullName>
    </submittedName>
</protein>
<dbReference type="PANTHER" id="PTHR12628">
    <property type="entry name" value="POLYCOMB-LIKE TRANSCRIPTION FACTOR"/>
    <property type="match status" value="1"/>
</dbReference>
<dbReference type="InterPro" id="IPR011011">
    <property type="entry name" value="Znf_FYVE_PHD"/>
</dbReference>
<dbReference type="EMBL" id="FN430333">
    <property type="protein sequence ID" value="CAZ84765.1"/>
    <property type="molecule type" value="Genomic_DNA"/>
</dbReference>
<dbReference type="HOGENOM" id="CLU_510172_0_0_1"/>
<dbReference type="Proteomes" id="UP000006911">
    <property type="component" value="Unassembled WGS sequence"/>
</dbReference>
<evidence type="ECO:0000256" key="3">
    <source>
        <dbReference type="ARBA" id="ARBA00022771"/>
    </source>
</evidence>
<evidence type="ECO:0000256" key="2">
    <source>
        <dbReference type="ARBA" id="ARBA00022723"/>
    </source>
</evidence>
<evidence type="ECO:0000256" key="1">
    <source>
        <dbReference type="ARBA" id="ARBA00004123"/>
    </source>
</evidence>
<feature type="region of interest" description="Disordered" evidence="7">
    <location>
        <begin position="334"/>
        <end position="359"/>
    </location>
</feature>
<evidence type="ECO:0000259" key="8">
    <source>
        <dbReference type="PROSITE" id="PS50016"/>
    </source>
</evidence>
<organism evidence="9 10">
    <name type="scientific">Tuber melanosporum (strain Mel28)</name>
    <name type="common">Perigord black truffle</name>
    <dbReference type="NCBI Taxonomy" id="656061"/>
    <lineage>
        <taxon>Eukaryota</taxon>
        <taxon>Fungi</taxon>
        <taxon>Dikarya</taxon>
        <taxon>Ascomycota</taxon>
        <taxon>Pezizomycotina</taxon>
        <taxon>Pezizomycetes</taxon>
        <taxon>Pezizales</taxon>
        <taxon>Tuberaceae</taxon>
        <taxon>Tuber</taxon>
    </lineage>
</organism>
<proteinExistence type="predicted"/>
<feature type="compositionally biased region" description="Acidic residues" evidence="7">
    <location>
        <begin position="510"/>
        <end position="524"/>
    </location>
</feature>
<dbReference type="PROSITE" id="PS50016">
    <property type="entry name" value="ZF_PHD_2"/>
    <property type="match status" value="1"/>
</dbReference>
<evidence type="ECO:0000256" key="7">
    <source>
        <dbReference type="SAM" id="MobiDB-lite"/>
    </source>
</evidence>
<dbReference type="GeneID" id="9186800"/>
<dbReference type="GO" id="GO:0003677">
    <property type="term" value="F:DNA binding"/>
    <property type="evidence" value="ECO:0007669"/>
    <property type="project" value="TreeGrafter"/>
</dbReference>
<dbReference type="SUPFAM" id="SSF57903">
    <property type="entry name" value="FYVE/PHD zinc finger"/>
    <property type="match status" value="1"/>
</dbReference>
<dbReference type="OMA" id="ETAISHR"/>
<dbReference type="KEGG" id="tml:GSTUM_00009168001"/>
<reference evidence="9 10" key="1">
    <citation type="journal article" date="2010" name="Nature">
        <title>Perigord black truffle genome uncovers evolutionary origins and mechanisms of symbiosis.</title>
        <authorList>
            <person name="Martin F."/>
            <person name="Kohler A."/>
            <person name="Murat C."/>
            <person name="Balestrini R."/>
            <person name="Coutinho P.M."/>
            <person name="Jaillon O."/>
            <person name="Montanini B."/>
            <person name="Morin E."/>
            <person name="Noel B."/>
            <person name="Percudani R."/>
            <person name="Porcel B."/>
            <person name="Rubini A."/>
            <person name="Amicucci A."/>
            <person name="Amselem J."/>
            <person name="Anthouard V."/>
            <person name="Arcioni S."/>
            <person name="Artiguenave F."/>
            <person name="Aury J.M."/>
            <person name="Ballario P."/>
            <person name="Bolchi A."/>
            <person name="Brenna A."/>
            <person name="Brun A."/>
            <person name="Buee M."/>
            <person name="Cantarel B."/>
            <person name="Chevalier G."/>
            <person name="Couloux A."/>
            <person name="Da Silva C."/>
            <person name="Denoeud F."/>
            <person name="Duplessis S."/>
            <person name="Ghignone S."/>
            <person name="Hilselberger B."/>
            <person name="Iotti M."/>
            <person name="Marcais B."/>
            <person name="Mello A."/>
            <person name="Miranda M."/>
            <person name="Pacioni G."/>
            <person name="Quesneville H."/>
            <person name="Riccioni C."/>
            <person name="Ruotolo R."/>
            <person name="Splivallo R."/>
            <person name="Stocchi V."/>
            <person name="Tisserant E."/>
            <person name="Viscomi A.R."/>
            <person name="Zambonelli A."/>
            <person name="Zampieri E."/>
            <person name="Henrissat B."/>
            <person name="Lebrun M.H."/>
            <person name="Paolocci F."/>
            <person name="Bonfante P."/>
            <person name="Ottonello S."/>
            <person name="Wincker P."/>
        </authorList>
    </citation>
    <scope>NUCLEOTIDE SEQUENCE [LARGE SCALE GENOMIC DNA]</scope>
    <source>
        <strain evidence="9 10">Mel28</strain>
    </source>
</reference>
<dbReference type="GO" id="GO:0003682">
    <property type="term" value="F:chromatin binding"/>
    <property type="evidence" value="ECO:0007669"/>
    <property type="project" value="TreeGrafter"/>
</dbReference>
<dbReference type="GO" id="GO:0045814">
    <property type="term" value="P:negative regulation of gene expression, epigenetic"/>
    <property type="evidence" value="ECO:0007669"/>
    <property type="project" value="TreeGrafter"/>
</dbReference>
<keyword evidence="3 6" id="KW-0863">Zinc-finger</keyword>
<evidence type="ECO:0000256" key="5">
    <source>
        <dbReference type="ARBA" id="ARBA00023242"/>
    </source>
</evidence>
<name>D5GJS2_TUBMM</name>
<sequence length="534" mass="57811">MRHPDQLNHLVDQTTKPAVHLKTRNSYPTGSPYFNPRPVVPIPRRMTESQTISPVTPQHDGNTAEPMDSTIDTDMVLRQNLEHWQQMAPPPPPPPPGLQTPMGISVASGSLDAQLAESQSPELLTPKNAQAPKGGARARARGGSGRGTRRRKTGNVPVKDESDGASSEEFTMEGVKTKSGRKVHRPAHFNPAQKQPSRRRGPYRRIHDARICKICQRGHSPQSNMIVFCDGCNTPYHQLCHDPPIDDLVIAVAEAEWFCTSCSKKREERPLSTGLSGQNLTEDEKRTYLASLPLSSLVELIFFCEKTHPDLPLYDPKTKSIVANIKTASVTAVGKDGDEETPGINGDSAPGEVEGGEPMTLTGVPNWEDMITIFEWLSNNYPALEDRDIRSEAQGSLQSALRKSRLLREGHSYKVNPEYISNKSFAPSQTDNIPVISPGSGIKLPPETEDTDGLLVDDDLVAFSHRFNETAISHRTGAGVGGDDDVMGGIGDDDDGGGILGIGNINGVQDTDDGNEDAPGEPDAEAVPAPVVMG</sequence>
<dbReference type="STRING" id="656061.D5GJS2"/>
<dbReference type="InterPro" id="IPR019786">
    <property type="entry name" value="Zinc_finger_PHD-type_CS"/>
</dbReference>
<feature type="compositionally biased region" description="Basic residues" evidence="7">
    <location>
        <begin position="178"/>
        <end position="187"/>
    </location>
</feature>
<dbReference type="eggNOG" id="KOG4323">
    <property type="taxonomic scope" value="Eukaryota"/>
</dbReference>
<dbReference type="PANTHER" id="PTHR12628:SF10">
    <property type="entry name" value="HOMEOBOX DOMAIN-CONTAINING PROTEIN"/>
    <property type="match status" value="1"/>
</dbReference>
<gene>
    <name evidence="9" type="ORF">GSTUM_00009168001</name>
</gene>
<dbReference type="InterPro" id="IPR013083">
    <property type="entry name" value="Znf_RING/FYVE/PHD"/>
</dbReference>
<dbReference type="GO" id="GO:0005634">
    <property type="term" value="C:nucleus"/>
    <property type="evidence" value="ECO:0007669"/>
    <property type="project" value="UniProtKB-SubCell"/>
</dbReference>